<protein>
    <submittedName>
        <fullName evidence="1">UQCR11 protein</fullName>
    </submittedName>
</protein>
<keyword evidence="2" id="KW-1185">Reference proteome</keyword>
<evidence type="ECO:0000313" key="1">
    <source>
        <dbReference type="EMBL" id="CAH1254466.1"/>
    </source>
</evidence>
<dbReference type="PANTHER" id="PTHR15420:SF2">
    <property type="entry name" value="CYTOCHROME B-C1 COMPLEX SUBUNIT 10"/>
    <property type="match status" value="1"/>
</dbReference>
<evidence type="ECO:0000313" key="2">
    <source>
        <dbReference type="Proteomes" id="UP000838412"/>
    </source>
</evidence>
<dbReference type="GO" id="GO:0006122">
    <property type="term" value="P:mitochondrial electron transport, ubiquinol to cytochrome c"/>
    <property type="evidence" value="ECO:0007669"/>
    <property type="project" value="InterPro"/>
</dbReference>
<dbReference type="OMA" id="QHYWELA"/>
<proteinExistence type="predicted"/>
<dbReference type="Gene3D" id="1.20.5.220">
    <property type="match status" value="1"/>
</dbReference>
<reference evidence="1" key="1">
    <citation type="submission" date="2022-01" db="EMBL/GenBank/DDBJ databases">
        <authorList>
            <person name="Braso-Vives M."/>
        </authorList>
    </citation>
    <scope>NUCLEOTIDE SEQUENCE</scope>
</reference>
<name>A0A8J9ZIW8_BRALA</name>
<dbReference type="GO" id="GO:0005743">
    <property type="term" value="C:mitochondrial inner membrane"/>
    <property type="evidence" value="ECO:0007669"/>
    <property type="project" value="TreeGrafter"/>
</dbReference>
<dbReference type="PANTHER" id="PTHR15420">
    <property type="entry name" value="UBIQUINOL-CYTOCHROME C REDUCTASE COMPLEX 6.4 KD PROTEIN"/>
    <property type="match status" value="1"/>
</dbReference>
<dbReference type="InterPro" id="IPR029027">
    <property type="entry name" value="Single_a-helix_sf"/>
</dbReference>
<dbReference type="Proteomes" id="UP000838412">
    <property type="component" value="Chromosome 2"/>
</dbReference>
<dbReference type="Pfam" id="PF08997">
    <property type="entry name" value="UCR_6-4kD"/>
    <property type="match status" value="1"/>
</dbReference>
<dbReference type="AlphaFoldDB" id="A0A8J9ZIW8"/>
<dbReference type="OrthoDB" id="15743at2759"/>
<organism evidence="1 2">
    <name type="scientific">Branchiostoma lanceolatum</name>
    <name type="common">Common lancelet</name>
    <name type="synonym">Amphioxus lanceolatum</name>
    <dbReference type="NCBI Taxonomy" id="7740"/>
    <lineage>
        <taxon>Eukaryota</taxon>
        <taxon>Metazoa</taxon>
        <taxon>Chordata</taxon>
        <taxon>Cephalochordata</taxon>
        <taxon>Leptocardii</taxon>
        <taxon>Amphioxiformes</taxon>
        <taxon>Branchiostomatidae</taxon>
        <taxon>Branchiostoma</taxon>
    </lineage>
</organism>
<accession>A0A8J9ZIW8</accession>
<gene>
    <name evidence="1" type="primary">UQCR11</name>
    <name evidence="1" type="ORF">BLAG_LOCUS13862</name>
</gene>
<dbReference type="SUPFAM" id="SSF81518">
    <property type="entry name" value="Subunit XI (6.4 kDa protein) of cytochrome bc1 complex (Ubiquinol-cytochrome c reductase)"/>
    <property type="match status" value="1"/>
</dbReference>
<sequence>MSTLVRQFLQKNHTLKVFTGDKYRELANNWKATAAVWGGLGAVVVVWASDWKAVWQYVPFIRGKFIKKDDE</sequence>
<dbReference type="InterPro" id="IPR015089">
    <property type="entry name" value="UQCR"/>
</dbReference>
<dbReference type="EMBL" id="OV696687">
    <property type="protein sequence ID" value="CAH1254466.1"/>
    <property type="molecule type" value="Genomic_DNA"/>
</dbReference>